<dbReference type="GO" id="GO:0008477">
    <property type="term" value="F:purine nucleosidase activity"/>
    <property type="evidence" value="ECO:0007669"/>
    <property type="project" value="TreeGrafter"/>
</dbReference>
<keyword evidence="5" id="KW-1185">Reference proteome</keyword>
<dbReference type="CDD" id="cd02650">
    <property type="entry name" value="nuc_hydro_CaPnhB"/>
    <property type="match status" value="1"/>
</dbReference>
<dbReference type="Proteomes" id="UP000243657">
    <property type="component" value="Unassembled WGS sequence"/>
</dbReference>
<dbReference type="Pfam" id="PF01156">
    <property type="entry name" value="IU_nuc_hydro"/>
    <property type="match status" value="1"/>
</dbReference>
<dbReference type="EMBL" id="MWWT01000002">
    <property type="protein sequence ID" value="OZG54661.1"/>
    <property type="molecule type" value="Genomic_DNA"/>
</dbReference>
<proteinExistence type="predicted"/>
<organism evidence="4 5">
    <name type="scientific">Alloscardovia macacae</name>
    <dbReference type="NCBI Taxonomy" id="1160091"/>
    <lineage>
        <taxon>Bacteria</taxon>
        <taxon>Bacillati</taxon>
        <taxon>Actinomycetota</taxon>
        <taxon>Actinomycetes</taxon>
        <taxon>Bifidobacteriales</taxon>
        <taxon>Bifidobacteriaceae</taxon>
        <taxon>Alloscardovia</taxon>
    </lineage>
</organism>
<dbReference type="Gene3D" id="3.90.245.10">
    <property type="entry name" value="Ribonucleoside hydrolase-like"/>
    <property type="match status" value="1"/>
</dbReference>
<evidence type="ECO:0000313" key="5">
    <source>
        <dbReference type="Proteomes" id="UP000243657"/>
    </source>
</evidence>
<dbReference type="RefSeq" id="WP_094726235.1">
    <property type="nucleotide sequence ID" value="NZ_JBHLWS010000009.1"/>
</dbReference>
<accession>A0A261F6B6</accession>
<evidence type="ECO:0000256" key="1">
    <source>
        <dbReference type="ARBA" id="ARBA00022801"/>
    </source>
</evidence>
<dbReference type="InterPro" id="IPR001910">
    <property type="entry name" value="Inosine/uridine_hydrolase_dom"/>
</dbReference>
<keyword evidence="2" id="KW-0326">Glycosidase</keyword>
<evidence type="ECO:0000313" key="4">
    <source>
        <dbReference type="EMBL" id="OZG54661.1"/>
    </source>
</evidence>
<dbReference type="InterPro" id="IPR036452">
    <property type="entry name" value="Ribo_hydro-like"/>
</dbReference>
<protein>
    <submittedName>
        <fullName evidence="4">Nucleoside hydrolase</fullName>
    </submittedName>
</protein>
<dbReference type="AlphaFoldDB" id="A0A261F6B6"/>
<gene>
    <name evidence="4" type="ORF">ALMA_0469</name>
</gene>
<keyword evidence="1 4" id="KW-0378">Hydrolase</keyword>
<evidence type="ECO:0000259" key="3">
    <source>
        <dbReference type="Pfam" id="PF01156"/>
    </source>
</evidence>
<comment type="caution">
    <text evidence="4">The sequence shown here is derived from an EMBL/GenBank/DDBJ whole genome shotgun (WGS) entry which is preliminary data.</text>
</comment>
<evidence type="ECO:0000256" key="2">
    <source>
        <dbReference type="ARBA" id="ARBA00023295"/>
    </source>
</evidence>
<dbReference type="PANTHER" id="PTHR12304:SF4">
    <property type="entry name" value="URIDINE NUCLEOSIDASE"/>
    <property type="match status" value="1"/>
</dbReference>
<dbReference type="GO" id="GO:0006152">
    <property type="term" value="P:purine nucleoside catabolic process"/>
    <property type="evidence" value="ECO:0007669"/>
    <property type="project" value="TreeGrafter"/>
</dbReference>
<sequence>MTHRIILDCDTGIDDTLALLYLFGSDDVELLGVVGTFGNVTEEQATRNNRVLLDAAGLARVSAYRGVPVPSFWTAEQGLDYEVDEGCERFHGKNGWGGAELELPESVNRGEILPDGVEFEAQMVREYGTDVTVIATGPLTNIDALLTRYPELASKLKLVIMGGALTQPGNCYNLISETNMVNDPEAANRVFHSGADVTVVGIDVTHRTLMTRAHVESLKEEGTAGCFLAQALSYYVNANEQADSIFLKGSPLHDPLAVGAALDPSLIQCFPINLMVDLTGPQRGRTVGDPALLNEPAEHVRMALTVDAPRFVSEWEKRVHAGCRRINAILEK</sequence>
<feature type="domain" description="Inosine/uridine-preferring nucleoside hydrolase" evidence="3">
    <location>
        <begin position="5"/>
        <end position="312"/>
    </location>
</feature>
<dbReference type="InterPro" id="IPR023186">
    <property type="entry name" value="IUNH"/>
</dbReference>
<dbReference type="GO" id="GO:0005829">
    <property type="term" value="C:cytosol"/>
    <property type="evidence" value="ECO:0007669"/>
    <property type="project" value="TreeGrafter"/>
</dbReference>
<dbReference type="PANTHER" id="PTHR12304">
    <property type="entry name" value="INOSINE-URIDINE PREFERRING NUCLEOSIDE HYDROLASE"/>
    <property type="match status" value="1"/>
</dbReference>
<name>A0A261F6B6_9BIFI</name>
<reference evidence="4 5" key="1">
    <citation type="journal article" date="2017" name="BMC Genomics">
        <title>Comparative genomic and phylogenomic analyses of the Bifidobacteriaceae family.</title>
        <authorList>
            <person name="Lugli G.A."/>
            <person name="Milani C."/>
            <person name="Turroni F."/>
            <person name="Duranti S."/>
            <person name="Mancabelli L."/>
            <person name="Mangifesta M."/>
            <person name="Ferrario C."/>
            <person name="Modesto M."/>
            <person name="Mattarelli P."/>
            <person name="Jiri K."/>
            <person name="van Sinderen D."/>
            <person name="Ventura M."/>
        </authorList>
    </citation>
    <scope>NUCLEOTIDE SEQUENCE [LARGE SCALE GENOMIC DNA]</scope>
    <source>
        <strain evidence="4 5">DSM 24762</strain>
    </source>
</reference>
<dbReference type="SUPFAM" id="SSF53590">
    <property type="entry name" value="Nucleoside hydrolase"/>
    <property type="match status" value="1"/>
</dbReference>